<sequence length="87" mass="10024">MQNPVRLIQVYHISRNQWLRMETRTVKNVCAPAAVIEDKIYIIGGYTRRMIAYDTKANKFVKCSLPYKLFDHGSLALVCVSNRPNPP</sequence>
<organism evidence="1 2">
    <name type="scientific">Hemibagrus wyckioides</name>
    <dbReference type="NCBI Taxonomy" id="337641"/>
    <lineage>
        <taxon>Eukaryota</taxon>
        <taxon>Metazoa</taxon>
        <taxon>Chordata</taxon>
        <taxon>Craniata</taxon>
        <taxon>Vertebrata</taxon>
        <taxon>Euteleostomi</taxon>
        <taxon>Actinopterygii</taxon>
        <taxon>Neopterygii</taxon>
        <taxon>Teleostei</taxon>
        <taxon>Ostariophysi</taxon>
        <taxon>Siluriformes</taxon>
        <taxon>Bagridae</taxon>
        <taxon>Hemibagrus</taxon>
    </lineage>
</organism>
<dbReference type="InterPro" id="IPR015915">
    <property type="entry name" value="Kelch-typ_b-propeller"/>
</dbReference>
<keyword evidence="2" id="KW-1185">Reference proteome</keyword>
<evidence type="ECO:0000313" key="1">
    <source>
        <dbReference type="EMBL" id="KAG7325760.1"/>
    </source>
</evidence>
<dbReference type="Pfam" id="PF07646">
    <property type="entry name" value="Kelch_2"/>
    <property type="match status" value="1"/>
</dbReference>
<dbReference type="OrthoDB" id="9944764at2759"/>
<name>A0A9D3SJ81_9TELE</name>
<proteinExistence type="predicted"/>
<reference evidence="1 2" key="1">
    <citation type="submission" date="2021-06" db="EMBL/GenBank/DDBJ databases">
        <title>Chromosome-level genome assembly of the red-tail catfish (Hemibagrus wyckioides).</title>
        <authorList>
            <person name="Shao F."/>
        </authorList>
    </citation>
    <scope>NUCLEOTIDE SEQUENCE [LARGE SCALE GENOMIC DNA]</scope>
    <source>
        <strain evidence="1">EC202008001</strain>
        <tissue evidence="1">Blood</tissue>
    </source>
</reference>
<dbReference type="Gene3D" id="2.120.10.80">
    <property type="entry name" value="Kelch-type beta propeller"/>
    <property type="match status" value="1"/>
</dbReference>
<dbReference type="EMBL" id="JAHKSW010000012">
    <property type="protein sequence ID" value="KAG7325760.1"/>
    <property type="molecule type" value="Genomic_DNA"/>
</dbReference>
<protein>
    <submittedName>
        <fullName evidence="1">Uncharacterized protein</fullName>
    </submittedName>
</protein>
<comment type="caution">
    <text evidence="1">The sequence shown here is derived from an EMBL/GenBank/DDBJ whole genome shotgun (WGS) entry which is preliminary data.</text>
</comment>
<dbReference type="SUPFAM" id="SSF117281">
    <property type="entry name" value="Kelch motif"/>
    <property type="match status" value="1"/>
</dbReference>
<gene>
    <name evidence="1" type="ORF">KOW79_010685</name>
</gene>
<dbReference type="Proteomes" id="UP000824219">
    <property type="component" value="Linkage Group LG12"/>
</dbReference>
<evidence type="ECO:0000313" key="2">
    <source>
        <dbReference type="Proteomes" id="UP000824219"/>
    </source>
</evidence>
<dbReference type="AlphaFoldDB" id="A0A9D3SJ81"/>
<accession>A0A9D3SJ81</accession>
<dbReference type="InterPro" id="IPR011498">
    <property type="entry name" value="Kelch_2"/>
</dbReference>